<evidence type="ECO:0000259" key="1">
    <source>
        <dbReference type="Pfam" id="PF06283"/>
    </source>
</evidence>
<dbReference type="AlphaFoldDB" id="A0A6G4XMM1"/>
<dbReference type="PANTHER" id="PTHR40469">
    <property type="entry name" value="SECRETED GLYCOSYL HYDROLASE"/>
    <property type="match status" value="1"/>
</dbReference>
<dbReference type="Pfam" id="PF06283">
    <property type="entry name" value="ThuA"/>
    <property type="match status" value="1"/>
</dbReference>
<proteinExistence type="predicted"/>
<evidence type="ECO:0000313" key="2">
    <source>
        <dbReference type="EMBL" id="NGO78432.1"/>
    </source>
</evidence>
<accession>A0A6G4XMM1</accession>
<comment type="caution">
    <text evidence="2">The sequence shown here is derived from an EMBL/GenBank/DDBJ whole genome shotgun (WGS) entry which is preliminary data.</text>
</comment>
<dbReference type="PANTHER" id="PTHR40469:SF2">
    <property type="entry name" value="GALACTOSE-BINDING DOMAIN-LIKE SUPERFAMILY PROTEIN"/>
    <property type="match status" value="1"/>
</dbReference>
<keyword evidence="3" id="KW-1185">Reference proteome</keyword>
<organism evidence="2 3">
    <name type="scientific">Streptomyces mesophilus</name>
    <dbReference type="NCBI Taxonomy" id="1775132"/>
    <lineage>
        <taxon>Bacteria</taxon>
        <taxon>Bacillati</taxon>
        <taxon>Actinomycetota</taxon>
        <taxon>Actinomycetes</taxon>
        <taxon>Kitasatosporales</taxon>
        <taxon>Streptomycetaceae</taxon>
        <taxon>Streptomyces</taxon>
    </lineage>
</organism>
<dbReference type="Gene3D" id="3.40.50.880">
    <property type="match status" value="1"/>
</dbReference>
<feature type="domain" description="ThuA-like" evidence="1">
    <location>
        <begin position="5"/>
        <end position="217"/>
    </location>
</feature>
<dbReference type="EMBL" id="JAAKZW010000102">
    <property type="protein sequence ID" value="NGO78432.1"/>
    <property type="molecule type" value="Genomic_DNA"/>
</dbReference>
<dbReference type="InterPro" id="IPR029010">
    <property type="entry name" value="ThuA-like"/>
</dbReference>
<dbReference type="Proteomes" id="UP000481109">
    <property type="component" value="Unassembled WGS sequence"/>
</dbReference>
<protein>
    <submittedName>
        <fullName evidence="2">ThuA domain-containing protein</fullName>
    </submittedName>
</protein>
<dbReference type="SUPFAM" id="SSF52317">
    <property type="entry name" value="Class I glutamine amidotransferase-like"/>
    <property type="match status" value="1"/>
</dbReference>
<evidence type="ECO:0000313" key="3">
    <source>
        <dbReference type="Proteomes" id="UP000481109"/>
    </source>
</evidence>
<sequence length="221" mass="24172">MPMSRVLLCTRTTDYRHDAIPAAAAAVTALLAEQGSRADLTEDPSALEGDLDRYACVVFLLTSGDILTETARRALRTYVEGGGGFAGVHSAACTEYSWPYYGELLGARFTRHPAYQPGRVDVVDRAHPATQHLPRHWDFTDEWYDFDRRPADARVLAHADESSYDREGGGMGGDGHPLVWCREQGAGRVFYTALGHAEEAYADDRFLAHLAGGLAWAAGRA</sequence>
<gene>
    <name evidence="2" type="ORF">G6045_22615</name>
</gene>
<name>A0A6G4XMM1_9ACTN</name>
<reference evidence="2 3" key="1">
    <citation type="submission" date="2020-02" db="EMBL/GenBank/DDBJ databases">
        <title>Whole-genome analyses of novel actinobacteria.</title>
        <authorList>
            <person name="Sahin N."/>
            <person name="Tokatli A."/>
        </authorList>
    </citation>
    <scope>NUCLEOTIDE SEQUENCE [LARGE SCALE GENOMIC DNA]</scope>
    <source>
        <strain evidence="2 3">YC504</strain>
    </source>
</reference>
<dbReference type="InterPro" id="IPR029062">
    <property type="entry name" value="Class_I_gatase-like"/>
</dbReference>